<dbReference type="AlphaFoldDB" id="A0A8J5Y0I6"/>
<feature type="coiled-coil region" evidence="1">
    <location>
        <begin position="249"/>
        <end position="295"/>
    </location>
</feature>
<evidence type="ECO:0000256" key="2">
    <source>
        <dbReference type="SAM" id="MobiDB-lite"/>
    </source>
</evidence>
<name>A0A8J5Y0I6_DIALT</name>
<feature type="region of interest" description="Disordered" evidence="2">
    <location>
        <begin position="1"/>
        <end position="46"/>
    </location>
</feature>
<keyword evidence="4" id="KW-1185">Reference proteome</keyword>
<comment type="caution">
    <text evidence="3">The sequence shown here is derived from an EMBL/GenBank/DDBJ whole genome shotgun (WGS) entry which is preliminary data.</text>
</comment>
<feature type="coiled-coil region" evidence="1">
    <location>
        <begin position="414"/>
        <end position="455"/>
    </location>
</feature>
<proteinExistence type="predicted"/>
<feature type="coiled-coil region" evidence="1">
    <location>
        <begin position="873"/>
        <end position="907"/>
    </location>
</feature>
<sequence length="1047" mass="110856">MVGELDESAGEGFGEEERASPAAAVGVVMPEAPLPPPPLSPAERKTREEWSVATIAWAWKGTRMRIQRDVAKASVREAVAAQEALQRDINKLLKLRDKDAKVAQGLRERIEAEEANSRELQFTLAVKSSLVEKTKEDALAQVAVAVEVATHRERAAAATALRHEKVARFFARAAHTKATQRARLESARALMAWRIAQRTDAAVLGRALKDMEMDVQRARLEWRLVTHAADADLDDARREGHARGRAERAAEAAHELAATRAEHAEATAKVQQSHVAELALRQKQAEAYLKEMRERWRDEWGREWARRAEEKVLRAASSVAIRCMRAMAAELDDERMDLERAQSLHAHMLREQLDDELDAARAQHAQEAATWEEEKRALVASARDAGHTATAGAALLVSELALSEAETEALGDHADGLAATIDQLQGDVGALEDETRALEAEREQLLEQIAELERAPAFPRGRASSRGNRVAALPSSSSPRAAPGSGADGSASPAAGRPAARTSRPGSEGSPLGACDERRVGADASAHGAWAGGRASGSDGGASADAAGGGAVVSGSIRNRRGSGGGEGTPGARSTANGDRPASGARVMGATMRRRAATTAEKGVGTGASELASADEAQKYVEAAREAEALEAGMTGGAAVLANLLSSSDSERLVLQVSAALNVDMSALTHLREFEEQADTREGEHDAARASRQAAREERARATKLAAAGAADALLAAARNAATAEARVRRSHAEARRCAQLLAGEAEVAQRRGDLLVHAEARRTAEARVWHGSVDEAEGEARAASGAFSRARSEAYAAEEALASTRRALALEQNERARVDVELLGSRTEAAEVRAEADELRATMRARDVGYTRAFADLNAELQTVKVESADDREEAAAALAQSEERAENLRESAHFASAELERLTRALSAMQLHAHQQEKSQWQFLLDHRVAGGTAPGLAPLAARPVGVSVYHLQAAGGSLSRPASRESRASGAARSALGSSTSLSHLPGLSRPVSAASRGALGGGGARQLSMASAYEPLGASIASLAPMRPALPVGHGEVEGAWER</sequence>
<feature type="compositionally biased region" description="Low complexity" evidence="2">
    <location>
        <begin position="971"/>
        <end position="988"/>
    </location>
</feature>
<feature type="region of interest" description="Disordered" evidence="2">
    <location>
        <begin position="457"/>
        <end position="586"/>
    </location>
</feature>
<organism evidence="3 4">
    <name type="scientific">Diacronema lutheri</name>
    <name type="common">Unicellular marine alga</name>
    <name type="synonym">Monochrysis lutheri</name>
    <dbReference type="NCBI Taxonomy" id="2081491"/>
    <lineage>
        <taxon>Eukaryota</taxon>
        <taxon>Haptista</taxon>
        <taxon>Haptophyta</taxon>
        <taxon>Pavlovophyceae</taxon>
        <taxon>Pavlovales</taxon>
        <taxon>Pavlovaceae</taxon>
        <taxon>Diacronema</taxon>
    </lineage>
</organism>
<feature type="coiled-coil region" evidence="1">
    <location>
        <begin position="321"/>
        <end position="370"/>
    </location>
</feature>
<evidence type="ECO:0000256" key="1">
    <source>
        <dbReference type="SAM" id="Coils"/>
    </source>
</evidence>
<accession>A0A8J5Y0I6</accession>
<gene>
    <name evidence="3" type="ORF">KFE25_007548</name>
</gene>
<dbReference type="Proteomes" id="UP000751190">
    <property type="component" value="Unassembled WGS sequence"/>
</dbReference>
<keyword evidence="1" id="KW-0175">Coiled coil</keyword>
<evidence type="ECO:0000313" key="3">
    <source>
        <dbReference type="EMBL" id="KAG8469030.1"/>
    </source>
</evidence>
<evidence type="ECO:0000313" key="4">
    <source>
        <dbReference type="Proteomes" id="UP000751190"/>
    </source>
</evidence>
<feature type="region of interest" description="Disordered" evidence="2">
    <location>
        <begin position="676"/>
        <end position="698"/>
    </location>
</feature>
<feature type="compositionally biased region" description="Low complexity" evidence="2">
    <location>
        <begin position="471"/>
        <end position="506"/>
    </location>
</feature>
<dbReference type="EMBL" id="JAGTXO010000003">
    <property type="protein sequence ID" value="KAG8469030.1"/>
    <property type="molecule type" value="Genomic_DNA"/>
</dbReference>
<feature type="region of interest" description="Disordered" evidence="2">
    <location>
        <begin position="960"/>
        <end position="993"/>
    </location>
</feature>
<feature type="compositionally biased region" description="Gly residues" evidence="2">
    <location>
        <begin position="530"/>
        <end position="540"/>
    </location>
</feature>
<reference evidence="3" key="1">
    <citation type="submission" date="2021-05" db="EMBL/GenBank/DDBJ databases">
        <title>The genome of the haptophyte Pavlova lutheri (Diacronema luteri, Pavlovales) - a model for lipid biosynthesis in eukaryotic algae.</title>
        <authorList>
            <person name="Hulatt C.J."/>
            <person name="Posewitz M.C."/>
        </authorList>
    </citation>
    <scope>NUCLEOTIDE SEQUENCE</scope>
    <source>
        <strain evidence="3">NIVA-4/92</strain>
    </source>
</reference>
<protein>
    <submittedName>
        <fullName evidence="3">Uncharacterized protein</fullName>
    </submittedName>
</protein>
<dbReference type="OrthoDB" id="10689018at2759"/>